<keyword evidence="3" id="KW-1185">Reference proteome</keyword>
<sequence>MSAQDLDFWSFVDAAVERARDRLPEIDPDAMRLILTLYRVTNMVIYDMESVVHRPRGWSYPGFRLLFTLWIAGPMEAKRAAELSGMSRQAVSALVRTLDRDGLVSKVPAVHDRRAVRLSLTAEGEEAISGAFVTHNARETLWADTLSGEERDTLARLLAKLGAREGARRRR</sequence>
<dbReference type="PRINTS" id="PR00598">
    <property type="entry name" value="HTHMARR"/>
</dbReference>
<dbReference type="InterPro" id="IPR000835">
    <property type="entry name" value="HTH_MarR-typ"/>
</dbReference>
<dbReference type="SMART" id="SM00347">
    <property type="entry name" value="HTH_MARR"/>
    <property type="match status" value="1"/>
</dbReference>
<dbReference type="PROSITE" id="PS50995">
    <property type="entry name" value="HTH_MARR_2"/>
    <property type="match status" value="1"/>
</dbReference>
<dbReference type="GO" id="GO:0006950">
    <property type="term" value="P:response to stress"/>
    <property type="evidence" value="ECO:0007669"/>
    <property type="project" value="TreeGrafter"/>
</dbReference>
<dbReference type="Pfam" id="PF01047">
    <property type="entry name" value="MarR"/>
    <property type="match status" value="1"/>
</dbReference>
<dbReference type="RefSeq" id="WP_425455087.1">
    <property type="nucleotide sequence ID" value="NZ_VFOZ01000001.1"/>
</dbReference>
<reference evidence="2 3" key="1">
    <citation type="submission" date="2019-06" db="EMBL/GenBank/DDBJ databases">
        <title>Sequencing the genomes of 1000 actinobacteria strains.</title>
        <authorList>
            <person name="Klenk H.-P."/>
        </authorList>
    </citation>
    <scope>NUCLEOTIDE SEQUENCE [LARGE SCALE GENOMIC DNA]</scope>
    <source>
        <strain evidence="2 3">DSM 102200</strain>
    </source>
</reference>
<dbReference type="EMBL" id="VFOZ01000001">
    <property type="protein sequence ID" value="TQM00141.1"/>
    <property type="molecule type" value="Genomic_DNA"/>
</dbReference>
<evidence type="ECO:0000313" key="3">
    <source>
        <dbReference type="Proteomes" id="UP000316096"/>
    </source>
</evidence>
<dbReference type="SUPFAM" id="SSF46785">
    <property type="entry name" value="Winged helix' DNA-binding domain"/>
    <property type="match status" value="1"/>
</dbReference>
<comment type="caution">
    <text evidence="2">The sequence shown here is derived from an EMBL/GenBank/DDBJ whole genome shotgun (WGS) entry which is preliminary data.</text>
</comment>
<dbReference type="PANTHER" id="PTHR33164">
    <property type="entry name" value="TRANSCRIPTIONAL REGULATOR, MARR FAMILY"/>
    <property type="match status" value="1"/>
</dbReference>
<accession>A0A543CSZ7</accession>
<name>A0A543CSZ7_9ACTN</name>
<dbReference type="PANTHER" id="PTHR33164:SF43">
    <property type="entry name" value="HTH-TYPE TRANSCRIPTIONAL REPRESSOR YETL"/>
    <property type="match status" value="1"/>
</dbReference>
<gene>
    <name evidence="2" type="ORF">FB559_5848</name>
</gene>
<proteinExistence type="predicted"/>
<evidence type="ECO:0000313" key="2">
    <source>
        <dbReference type="EMBL" id="TQM00141.1"/>
    </source>
</evidence>
<feature type="domain" description="HTH marR-type" evidence="1">
    <location>
        <begin position="27"/>
        <end position="163"/>
    </location>
</feature>
<dbReference type="GO" id="GO:0003700">
    <property type="term" value="F:DNA-binding transcription factor activity"/>
    <property type="evidence" value="ECO:0007669"/>
    <property type="project" value="InterPro"/>
</dbReference>
<dbReference type="InterPro" id="IPR036390">
    <property type="entry name" value="WH_DNA-bd_sf"/>
</dbReference>
<dbReference type="InterPro" id="IPR039422">
    <property type="entry name" value="MarR/SlyA-like"/>
</dbReference>
<dbReference type="InterPro" id="IPR036388">
    <property type="entry name" value="WH-like_DNA-bd_sf"/>
</dbReference>
<evidence type="ECO:0000259" key="1">
    <source>
        <dbReference type="PROSITE" id="PS50995"/>
    </source>
</evidence>
<organism evidence="2 3">
    <name type="scientific">Actinoallomurus bryophytorum</name>
    <dbReference type="NCBI Taxonomy" id="1490222"/>
    <lineage>
        <taxon>Bacteria</taxon>
        <taxon>Bacillati</taxon>
        <taxon>Actinomycetota</taxon>
        <taxon>Actinomycetes</taxon>
        <taxon>Streptosporangiales</taxon>
        <taxon>Thermomonosporaceae</taxon>
        <taxon>Actinoallomurus</taxon>
    </lineage>
</organism>
<dbReference type="Proteomes" id="UP000316096">
    <property type="component" value="Unassembled WGS sequence"/>
</dbReference>
<keyword evidence="2" id="KW-0238">DNA-binding</keyword>
<dbReference type="AlphaFoldDB" id="A0A543CSZ7"/>
<protein>
    <submittedName>
        <fullName evidence="2">DNA-binding MarR family transcriptional regulator</fullName>
    </submittedName>
</protein>
<dbReference type="GO" id="GO:0003677">
    <property type="term" value="F:DNA binding"/>
    <property type="evidence" value="ECO:0007669"/>
    <property type="project" value="UniProtKB-KW"/>
</dbReference>
<dbReference type="Gene3D" id="1.10.10.10">
    <property type="entry name" value="Winged helix-like DNA-binding domain superfamily/Winged helix DNA-binding domain"/>
    <property type="match status" value="1"/>
</dbReference>